<comment type="caution">
    <text evidence="3">The sequence shown here is derived from an EMBL/GenBank/DDBJ whole genome shotgun (WGS) entry which is preliminary data.</text>
</comment>
<evidence type="ECO:0000313" key="4">
    <source>
        <dbReference type="Proteomes" id="UP000257045"/>
    </source>
</evidence>
<dbReference type="OrthoDB" id="9803749at2"/>
<dbReference type="NCBIfam" id="TIGR01617">
    <property type="entry name" value="arsC_related"/>
    <property type="match status" value="1"/>
</dbReference>
<accession>A0A3D8J3Z0</accession>
<dbReference type="InterPro" id="IPR006504">
    <property type="entry name" value="Tscrpt_reg_Spx/MgsR"/>
</dbReference>
<sequence length="112" mass="12919">MKQIFGIKNCQSVKKALDFLDSKGVVYEFVDYKKNPPSLELLKEWVEKRGIEKVLNKKGTTYKALNLKEKDLSESELLEVMSQNPTLIKRPILVDEGILEFGFCKEVYESLC</sequence>
<comment type="similarity">
    <text evidence="1 2">Belongs to the ArsC family.</text>
</comment>
<dbReference type="Proteomes" id="UP000257045">
    <property type="component" value="Unassembled WGS sequence"/>
</dbReference>
<proteinExistence type="inferred from homology"/>
<dbReference type="Gene3D" id="3.40.30.10">
    <property type="entry name" value="Glutaredoxin"/>
    <property type="match status" value="1"/>
</dbReference>
<evidence type="ECO:0000313" key="3">
    <source>
        <dbReference type="EMBL" id="RDU72232.1"/>
    </source>
</evidence>
<evidence type="ECO:0000256" key="1">
    <source>
        <dbReference type="ARBA" id="ARBA00007198"/>
    </source>
</evidence>
<organism evidence="3 4">
    <name type="scientific">Helicobacter brantae</name>
    <dbReference type="NCBI Taxonomy" id="375927"/>
    <lineage>
        <taxon>Bacteria</taxon>
        <taxon>Pseudomonadati</taxon>
        <taxon>Campylobacterota</taxon>
        <taxon>Epsilonproteobacteria</taxon>
        <taxon>Campylobacterales</taxon>
        <taxon>Helicobacteraceae</taxon>
        <taxon>Helicobacter</taxon>
    </lineage>
</organism>
<dbReference type="PROSITE" id="PS51353">
    <property type="entry name" value="ARSC"/>
    <property type="match status" value="1"/>
</dbReference>
<dbReference type="SUPFAM" id="SSF52833">
    <property type="entry name" value="Thioredoxin-like"/>
    <property type="match status" value="1"/>
</dbReference>
<dbReference type="PANTHER" id="PTHR30041:SF8">
    <property type="entry name" value="PROTEIN YFFB"/>
    <property type="match status" value="1"/>
</dbReference>
<keyword evidence="4" id="KW-1185">Reference proteome</keyword>
<protein>
    <submittedName>
        <fullName evidence="3">Arsenate reductase family protein</fullName>
    </submittedName>
</protein>
<dbReference type="RefSeq" id="WP_115568862.1">
    <property type="nucleotide sequence ID" value="NZ_NXLV01000001.1"/>
</dbReference>
<evidence type="ECO:0000256" key="2">
    <source>
        <dbReference type="PROSITE-ProRule" id="PRU01282"/>
    </source>
</evidence>
<dbReference type="InterPro" id="IPR006660">
    <property type="entry name" value="Arsenate_reductase-like"/>
</dbReference>
<dbReference type="InterPro" id="IPR036249">
    <property type="entry name" value="Thioredoxin-like_sf"/>
</dbReference>
<dbReference type="CDD" id="cd02977">
    <property type="entry name" value="ArsC_family"/>
    <property type="match status" value="1"/>
</dbReference>
<dbReference type="Pfam" id="PF03960">
    <property type="entry name" value="ArsC"/>
    <property type="match status" value="1"/>
</dbReference>
<dbReference type="AlphaFoldDB" id="A0A3D8J3Z0"/>
<dbReference type="EMBL" id="NXLV01000001">
    <property type="protein sequence ID" value="RDU72232.1"/>
    <property type="molecule type" value="Genomic_DNA"/>
</dbReference>
<gene>
    <name evidence="3" type="ORF">CQA58_01100</name>
</gene>
<reference evidence="3 4" key="1">
    <citation type="submission" date="2018-04" db="EMBL/GenBank/DDBJ databases">
        <title>Novel Campyloabacter and Helicobacter Species and Strains.</title>
        <authorList>
            <person name="Mannion A.J."/>
            <person name="Shen Z."/>
            <person name="Fox J.G."/>
        </authorList>
    </citation>
    <scope>NUCLEOTIDE SEQUENCE [LARGE SCALE GENOMIC DNA]</scope>
    <source>
        <strain evidence="3 4">MIT 04-9366</strain>
    </source>
</reference>
<name>A0A3D8J3Z0_9HELI</name>
<dbReference type="PANTHER" id="PTHR30041">
    <property type="entry name" value="ARSENATE REDUCTASE"/>
    <property type="match status" value="1"/>
</dbReference>